<evidence type="ECO:0000313" key="4">
    <source>
        <dbReference type="EMBL" id="OWV34146.1"/>
    </source>
</evidence>
<feature type="domain" description="Transglycosylase SLT" evidence="3">
    <location>
        <begin position="77"/>
        <end position="385"/>
    </location>
</feature>
<evidence type="ECO:0000256" key="2">
    <source>
        <dbReference type="SAM" id="SignalP"/>
    </source>
</evidence>
<organism evidence="4 5">
    <name type="scientific">Pacificimonas flava</name>
    <dbReference type="NCBI Taxonomy" id="1234595"/>
    <lineage>
        <taxon>Bacteria</taxon>
        <taxon>Pseudomonadati</taxon>
        <taxon>Pseudomonadota</taxon>
        <taxon>Alphaproteobacteria</taxon>
        <taxon>Sphingomonadales</taxon>
        <taxon>Sphingosinicellaceae</taxon>
        <taxon>Pacificimonas</taxon>
    </lineage>
</organism>
<dbReference type="Gene3D" id="1.10.8.350">
    <property type="entry name" value="Bacterial muramidase"/>
    <property type="match status" value="1"/>
</dbReference>
<dbReference type="PANTHER" id="PTHR30163">
    <property type="entry name" value="MEMBRANE-BOUND LYTIC MUREIN TRANSGLYCOSYLASE B"/>
    <property type="match status" value="1"/>
</dbReference>
<evidence type="ECO:0000313" key="5">
    <source>
        <dbReference type="Proteomes" id="UP000198462"/>
    </source>
</evidence>
<dbReference type="Pfam" id="PF13406">
    <property type="entry name" value="SLT_2"/>
    <property type="match status" value="1"/>
</dbReference>
<dbReference type="InterPro" id="IPR023346">
    <property type="entry name" value="Lysozyme-like_dom_sf"/>
</dbReference>
<reference evidence="5" key="1">
    <citation type="submission" date="2017-05" db="EMBL/GenBank/DDBJ databases">
        <authorList>
            <person name="Lin X."/>
        </authorList>
    </citation>
    <scope>NUCLEOTIDE SEQUENCE [LARGE SCALE GENOMIC DNA]</scope>
    <source>
        <strain evidence="5">JLT2012</strain>
    </source>
</reference>
<evidence type="ECO:0000259" key="3">
    <source>
        <dbReference type="Pfam" id="PF13406"/>
    </source>
</evidence>
<comment type="caution">
    <text evidence="4">The sequence shown here is derived from an EMBL/GenBank/DDBJ whole genome shotgun (WGS) entry which is preliminary data.</text>
</comment>
<dbReference type="InterPro" id="IPR043426">
    <property type="entry name" value="MltB-like"/>
</dbReference>
<sequence length="392" mass="42545">MFMRFAAASCLLMSSALSAACAQPAEPPRASTAEQLSERGQSASTPDAAASDTATPVTPPPRIDHNRAAKPNAEAAFEDWLLDFRAQALASGVDAEVVDRELAGLTLDERAIRLDRRQPDVGPGRALFADYLPRRLTPQRISAGVRMKPQVAPALAEAEREFGVPGDIVLAIWGMETAYGAVTGDFDVIRALASLAFDGRREALFTRELIAALRMIDEGLATRQSMTGSWAGAMGNSQFLPTSYLEHAVDQDGDGRPNIWGSEPDTIGSIANYLNHYGWQRGEPWAIPVTIPEGFDRSRVANPQRPTECVAPLEKHSRWLPVSAWRDMGIKSQDGESWPDGDIEATLLEVDGEGTGAHLTFRNYRALLGYNCSNFYALSVGMLADEIAARTE</sequence>
<dbReference type="AlphaFoldDB" id="A0A219B7Q9"/>
<feature type="compositionally biased region" description="Low complexity" evidence="1">
    <location>
        <begin position="42"/>
        <end position="56"/>
    </location>
</feature>
<keyword evidence="5" id="KW-1185">Reference proteome</keyword>
<dbReference type="Gene3D" id="1.10.530.10">
    <property type="match status" value="1"/>
</dbReference>
<dbReference type="InterPro" id="IPR031304">
    <property type="entry name" value="SLT_2"/>
</dbReference>
<dbReference type="NCBIfam" id="TIGR02283">
    <property type="entry name" value="MltB_2"/>
    <property type="match status" value="1"/>
</dbReference>
<dbReference type="Proteomes" id="UP000198462">
    <property type="component" value="Unassembled WGS sequence"/>
</dbReference>
<proteinExistence type="predicted"/>
<dbReference type="GO" id="GO:0009253">
    <property type="term" value="P:peptidoglycan catabolic process"/>
    <property type="evidence" value="ECO:0007669"/>
    <property type="project" value="TreeGrafter"/>
</dbReference>
<feature type="compositionally biased region" description="Polar residues" evidence="1">
    <location>
        <begin position="32"/>
        <end position="41"/>
    </location>
</feature>
<dbReference type="OrthoDB" id="9808544at2"/>
<keyword evidence="2" id="KW-0732">Signal</keyword>
<protein>
    <recommendedName>
        <fullName evidence="3">Transglycosylase SLT domain-containing protein</fullName>
    </recommendedName>
</protein>
<feature type="region of interest" description="Disordered" evidence="1">
    <location>
        <begin position="28"/>
        <end position="67"/>
    </location>
</feature>
<evidence type="ECO:0000256" key="1">
    <source>
        <dbReference type="SAM" id="MobiDB-lite"/>
    </source>
</evidence>
<dbReference type="InterPro" id="IPR011970">
    <property type="entry name" value="MltB_2"/>
</dbReference>
<dbReference type="SUPFAM" id="SSF53955">
    <property type="entry name" value="Lysozyme-like"/>
    <property type="match status" value="1"/>
</dbReference>
<gene>
    <name evidence="4" type="ORF">B5C34_12190</name>
</gene>
<accession>A0A219B7Q9</accession>
<dbReference type="PANTHER" id="PTHR30163:SF8">
    <property type="entry name" value="LYTIC MUREIN TRANSGLYCOSYLASE"/>
    <property type="match status" value="1"/>
</dbReference>
<dbReference type="GO" id="GO:0008933">
    <property type="term" value="F:peptidoglycan lytic transglycosylase activity"/>
    <property type="evidence" value="ECO:0007669"/>
    <property type="project" value="TreeGrafter"/>
</dbReference>
<name>A0A219B7Q9_9SPHN</name>
<dbReference type="EMBL" id="NFZT01000001">
    <property type="protein sequence ID" value="OWV34146.1"/>
    <property type="molecule type" value="Genomic_DNA"/>
</dbReference>
<dbReference type="PROSITE" id="PS51257">
    <property type="entry name" value="PROKAR_LIPOPROTEIN"/>
    <property type="match status" value="1"/>
</dbReference>
<feature type="chain" id="PRO_5011111822" description="Transglycosylase SLT domain-containing protein" evidence="2">
    <location>
        <begin position="20"/>
        <end position="392"/>
    </location>
</feature>
<feature type="signal peptide" evidence="2">
    <location>
        <begin position="1"/>
        <end position="19"/>
    </location>
</feature>